<evidence type="ECO:0000256" key="2">
    <source>
        <dbReference type="SAM" id="SignalP"/>
    </source>
</evidence>
<dbReference type="NCBIfam" id="NF037995">
    <property type="entry name" value="TRAP_S1"/>
    <property type="match status" value="1"/>
</dbReference>
<proteinExistence type="predicted"/>
<dbReference type="InterPro" id="IPR018389">
    <property type="entry name" value="DctP_fam"/>
</dbReference>
<dbReference type="EMBL" id="WTUW01000002">
    <property type="protein sequence ID" value="MZR30650.1"/>
    <property type="molecule type" value="Genomic_DNA"/>
</dbReference>
<evidence type="ECO:0000256" key="1">
    <source>
        <dbReference type="ARBA" id="ARBA00022729"/>
    </source>
</evidence>
<dbReference type="CDD" id="cd13666">
    <property type="entry name" value="PBP2_TRAP_DctP_like_1"/>
    <property type="match status" value="1"/>
</dbReference>
<gene>
    <name evidence="3" type="ORF">GQE98_08385</name>
</gene>
<dbReference type="GO" id="GO:0055085">
    <property type="term" value="P:transmembrane transport"/>
    <property type="evidence" value="ECO:0007669"/>
    <property type="project" value="InterPro"/>
</dbReference>
<dbReference type="Gene3D" id="3.40.190.170">
    <property type="entry name" value="Bacterial extracellular solute-binding protein, family 7"/>
    <property type="match status" value="1"/>
</dbReference>
<dbReference type="Proteomes" id="UP000476030">
    <property type="component" value="Unassembled WGS sequence"/>
</dbReference>
<name>A0A6L8W8C4_9PROT</name>
<evidence type="ECO:0000313" key="4">
    <source>
        <dbReference type="Proteomes" id="UP000476030"/>
    </source>
</evidence>
<sequence>MKIRNTMLTTFALALGLATSSAQAETKMIFGTYASPTSATVVNGFIPFLDKVNETSGGDLEMTLAGGGSVVTAKTTLFGLKDGLIDAAYVPSVYYPAELPVSNVIINLGALLDDVPAAIAAMTEMYLFDCKDCMEEDKKWNMRFLGAWSLTNYDLLCTKPVRTAEDVKGLRIRAAGHTVALANALGASPINVPSSEIYEVLQRGQVDCVFAPPSFLSTYSLGELAKYVVNVNAGTVPSPHNVVIREDLWETLSTKDKQTLIDAAPLSTAGGYFGTLRDEEVELARADIGYDVIEPDETLQAAIKTAAADNFERAIKIGEEKGVENAREIVTKFMASYEKWKERLTGVNTQDEYMDILQEELYSRVSVK</sequence>
<keyword evidence="4" id="KW-1185">Reference proteome</keyword>
<dbReference type="RefSeq" id="WP_161315212.1">
    <property type="nucleotide sequence ID" value="NZ_WTUW01000002.1"/>
</dbReference>
<dbReference type="Pfam" id="PF03480">
    <property type="entry name" value="DctP"/>
    <property type="match status" value="1"/>
</dbReference>
<dbReference type="InterPro" id="IPR038404">
    <property type="entry name" value="TRAP_DctP_sf"/>
</dbReference>
<feature type="signal peptide" evidence="2">
    <location>
        <begin position="1"/>
        <end position="24"/>
    </location>
</feature>
<reference evidence="3 4" key="1">
    <citation type="submission" date="2019-12" db="EMBL/GenBank/DDBJ databases">
        <title>Snethiella sp. nov. sp. isolated from sea sand.</title>
        <authorList>
            <person name="Kim J."/>
            <person name="Jeong S.E."/>
            <person name="Jung H.S."/>
            <person name="Jeon C.O."/>
        </authorList>
    </citation>
    <scope>NUCLEOTIDE SEQUENCE [LARGE SCALE GENOMIC DNA]</scope>
    <source>
        <strain evidence="3 4">DP05</strain>
    </source>
</reference>
<evidence type="ECO:0000313" key="3">
    <source>
        <dbReference type="EMBL" id="MZR30650.1"/>
    </source>
</evidence>
<dbReference type="AlphaFoldDB" id="A0A6L8W8C4"/>
<accession>A0A6L8W8C4</accession>
<protein>
    <recommendedName>
        <fullName evidence="5">TRAP-type C4-dicarboxylate transport system, substrate-binding protein</fullName>
    </recommendedName>
</protein>
<evidence type="ECO:0008006" key="5">
    <source>
        <dbReference type="Google" id="ProtNLM"/>
    </source>
</evidence>
<organism evidence="3 4">
    <name type="scientific">Sneathiella litorea</name>
    <dbReference type="NCBI Taxonomy" id="2606216"/>
    <lineage>
        <taxon>Bacteria</taxon>
        <taxon>Pseudomonadati</taxon>
        <taxon>Pseudomonadota</taxon>
        <taxon>Alphaproteobacteria</taxon>
        <taxon>Sneathiellales</taxon>
        <taxon>Sneathiellaceae</taxon>
        <taxon>Sneathiella</taxon>
    </lineage>
</organism>
<keyword evidence="1 2" id="KW-0732">Signal</keyword>
<dbReference type="PANTHER" id="PTHR33376:SF15">
    <property type="entry name" value="BLL6794 PROTEIN"/>
    <property type="match status" value="1"/>
</dbReference>
<feature type="chain" id="PRO_5027008245" description="TRAP-type C4-dicarboxylate transport system, substrate-binding protein" evidence="2">
    <location>
        <begin position="25"/>
        <end position="368"/>
    </location>
</feature>
<comment type="caution">
    <text evidence="3">The sequence shown here is derived from an EMBL/GenBank/DDBJ whole genome shotgun (WGS) entry which is preliminary data.</text>
</comment>
<dbReference type="PANTHER" id="PTHR33376">
    <property type="match status" value="1"/>
</dbReference>